<evidence type="ECO:0000256" key="2">
    <source>
        <dbReference type="PROSITE-ProRule" id="PRU00663"/>
    </source>
</evidence>
<evidence type="ECO:0000313" key="4">
    <source>
        <dbReference type="EMBL" id="GFZ11688.1"/>
    </source>
</evidence>
<dbReference type="Pfam" id="PF03759">
    <property type="entry name" value="PRONE"/>
    <property type="match status" value="1"/>
</dbReference>
<dbReference type="InterPro" id="IPR038937">
    <property type="entry name" value="RopGEF"/>
</dbReference>
<name>A0A7J0GLS9_9ERIC</name>
<protein>
    <submittedName>
        <fullName evidence="4">Rho guanyl-nucleotide exchange factor 1</fullName>
    </submittedName>
</protein>
<proteinExistence type="predicted"/>
<dbReference type="AlphaFoldDB" id="A0A7J0GLS9"/>
<dbReference type="GO" id="GO:0005085">
    <property type="term" value="F:guanyl-nucleotide exchange factor activity"/>
    <property type="evidence" value="ECO:0007669"/>
    <property type="project" value="UniProtKB-UniRule"/>
</dbReference>
<dbReference type="EMBL" id="BJWL01000023">
    <property type="protein sequence ID" value="GFZ11688.1"/>
    <property type="molecule type" value="Genomic_DNA"/>
</dbReference>
<accession>A0A7J0GLS9</accession>
<dbReference type="Proteomes" id="UP000585474">
    <property type="component" value="Unassembled WGS sequence"/>
</dbReference>
<dbReference type="OrthoDB" id="1053009at2759"/>
<evidence type="ECO:0000256" key="1">
    <source>
        <dbReference type="ARBA" id="ARBA00022658"/>
    </source>
</evidence>
<dbReference type="Gene3D" id="1.20.58.2010">
    <property type="entry name" value="PRONE domain, subdomain 1"/>
    <property type="match status" value="1"/>
</dbReference>
<sequence length="110" mass="11952">MSGGGKGVCPALAISNAITNQSTTVFGEWWTLEPLALQKKAMWCREMVWLFCVNDSIVELVPSIQQFPGYREVTSMSKSSSKGVIRGCEEEVAAVMGLHEPDIEGSNGNQ</sequence>
<reference evidence="4 5" key="1">
    <citation type="submission" date="2019-07" db="EMBL/GenBank/DDBJ databases">
        <title>De Novo Assembly of kiwifruit Actinidia rufa.</title>
        <authorList>
            <person name="Sugita-Konishi S."/>
            <person name="Sato K."/>
            <person name="Mori E."/>
            <person name="Abe Y."/>
            <person name="Kisaki G."/>
            <person name="Hamano K."/>
            <person name="Suezawa K."/>
            <person name="Otani M."/>
            <person name="Fukuda T."/>
            <person name="Manabe T."/>
            <person name="Gomi K."/>
            <person name="Tabuchi M."/>
            <person name="Akimitsu K."/>
            <person name="Kataoka I."/>
        </authorList>
    </citation>
    <scope>NUCLEOTIDE SEQUENCE [LARGE SCALE GENOMIC DNA]</scope>
    <source>
        <strain evidence="5">cv. Fuchu</strain>
    </source>
</reference>
<evidence type="ECO:0000259" key="3">
    <source>
        <dbReference type="PROSITE" id="PS51334"/>
    </source>
</evidence>
<dbReference type="InterPro" id="IPR005512">
    <property type="entry name" value="PRONE_dom"/>
</dbReference>
<keyword evidence="1 2" id="KW-0344">Guanine-nucleotide releasing factor</keyword>
<keyword evidence="5" id="KW-1185">Reference proteome</keyword>
<evidence type="ECO:0000313" key="5">
    <source>
        <dbReference type="Proteomes" id="UP000585474"/>
    </source>
</evidence>
<comment type="caution">
    <text evidence="4">The sequence shown here is derived from an EMBL/GenBank/DDBJ whole genome shotgun (WGS) entry which is preliminary data.</text>
</comment>
<dbReference type="PROSITE" id="PS51334">
    <property type="entry name" value="PRONE"/>
    <property type="match status" value="1"/>
</dbReference>
<organism evidence="4 5">
    <name type="scientific">Actinidia rufa</name>
    <dbReference type="NCBI Taxonomy" id="165716"/>
    <lineage>
        <taxon>Eukaryota</taxon>
        <taxon>Viridiplantae</taxon>
        <taxon>Streptophyta</taxon>
        <taxon>Embryophyta</taxon>
        <taxon>Tracheophyta</taxon>
        <taxon>Spermatophyta</taxon>
        <taxon>Magnoliopsida</taxon>
        <taxon>eudicotyledons</taxon>
        <taxon>Gunneridae</taxon>
        <taxon>Pentapetalae</taxon>
        <taxon>asterids</taxon>
        <taxon>Ericales</taxon>
        <taxon>Actinidiaceae</taxon>
        <taxon>Actinidia</taxon>
    </lineage>
</organism>
<gene>
    <name evidence="4" type="ORF">Acr_23g0000730</name>
</gene>
<dbReference type="PANTHER" id="PTHR33101:SF6">
    <property type="entry name" value="ROP GUANINE NUCLEOTIDE EXCHANGE FACTOR 1"/>
    <property type="match status" value="1"/>
</dbReference>
<dbReference type="PANTHER" id="PTHR33101">
    <property type="entry name" value="ROP GUANINE NUCLEOTIDE EXCHANGE FACTOR 1"/>
    <property type="match status" value="1"/>
</dbReference>
<feature type="domain" description="PRONE" evidence="3">
    <location>
        <begin position="1"/>
        <end position="110"/>
    </location>
</feature>